<dbReference type="PANTHER" id="PTHR13318">
    <property type="entry name" value="PARTNER OF PAIRED, ISOFORM B-RELATED"/>
    <property type="match status" value="1"/>
</dbReference>
<proteinExistence type="predicted"/>
<evidence type="ECO:0000256" key="2">
    <source>
        <dbReference type="SAM" id="SignalP"/>
    </source>
</evidence>
<keyword evidence="4" id="KW-1185">Reference proteome</keyword>
<dbReference type="Proteomes" id="UP000008141">
    <property type="component" value="Unassembled WGS sequence"/>
</dbReference>
<dbReference type="OrthoDB" id="544510at2759"/>
<dbReference type="RefSeq" id="XP_005844723.1">
    <property type="nucleotide sequence ID" value="XM_005844661.1"/>
</dbReference>
<evidence type="ECO:0000313" key="3">
    <source>
        <dbReference type="EMBL" id="EFN52621.1"/>
    </source>
</evidence>
<reference evidence="3 4" key="1">
    <citation type="journal article" date="2010" name="Plant Cell">
        <title>The Chlorella variabilis NC64A genome reveals adaptation to photosymbiosis, coevolution with viruses, and cryptic sex.</title>
        <authorList>
            <person name="Blanc G."/>
            <person name="Duncan G."/>
            <person name="Agarkova I."/>
            <person name="Borodovsky M."/>
            <person name="Gurnon J."/>
            <person name="Kuo A."/>
            <person name="Lindquist E."/>
            <person name="Lucas S."/>
            <person name="Pangilinan J."/>
            <person name="Polle J."/>
            <person name="Salamov A."/>
            <person name="Terry A."/>
            <person name="Yamada T."/>
            <person name="Dunigan D.D."/>
            <person name="Grigoriev I.V."/>
            <person name="Claverie J.M."/>
            <person name="Van Etten J.L."/>
        </authorList>
    </citation>
    <scope>NUCLEOTIDE SEQUENCE [LARGE SCALE GENOMIC DNA]</scope>
    <source>
        <strain evidence="3 4">NC64A</strain>
    </source>
</reference>
<dbReference type="InterPro" id="IPR006553">
    <property type="entry name" value="Leu-rich_rpt_Cys-con_subtyp"/>
</dbReference>
<comment type="subcellular location">
    <subcellularLocation>
        <location evidence="1">Cytoplasm</location>
        <location evidence="1">Cytoskeleton</location>
        <location evidence="1">Cilium axoneme</location>
    </subcellularLocation>
</comment>
<name>E1ZNK2_CHLVA</name>
<protein>
    <submittedName>
        <fullName evidence="3">Uncharacterized protein</fullName>
    </submittedName>
</protein>
<feature type="signal peptide" evidence="2">
    <location>
        <begin position="1"/>
        <end position="27"/>
    </location>
</feature>
<dbReference type="KEGG" id="cvr:CHLNCDRAFT_54353"/>
<dbReference type="GO" id="GO:0005930">
    <property type="term" value="C:axoneme"/>
    <property type="evidence" value="ECO:0007669"/>
    <property type="project" value="UniProtKB-SubCell"/>
</dbReference>
<evidence type="ECO:0000313" key="4">
    <source>
        <dbReference type="Proteomes" id="UP000008141"/>
    </source>
</evidence>
<dbReference type="InParanoid" id="E1ZNK2"/>
<sequence>MQTLLQLAIHQLGQLLCWGSAPIDVEAIPEPELALEVWRAWQGSLAAANAAAARGRPLPSLPRQQQVWVSPVSRLMSMSHPDSPLSHPECVARSPSQVLAAFAAAYWRPQVLRIAFPAAIPPGLASLSLVAQQLLHLELAAPALRQLDTVAAACPRLRCLSLRGCTGLGDVSMATLGPHLTALRALDLGGLPALTDAACFHIAKLPSLAALNLSGTAVGDSGLQLLTYGHRVRAWQRAEGVASLPPEAAAWPALPLEHLQLAGTRAGAAGAAELAHLPQLRFLDMRHTGIARHVLAPLQRRFALQFVQAVVLTSSNTVAAAVVNQDAVLCRCGCSSASQPGRDGSAQVQQWEADGVQMLLHWDPAAGSLVGTQPQQRYCGHMGWPTGAASTPGAAAAAADAQRAAWRSYQPAACGWRIRRPPPPCGSGRGPDVRRAVAAAAGAPTTLPELPARPSSRCVLPLNSINDPDNWGLGVSPQGSGEPEYYWQDSSISNPKETVTLSCARAGAPSPLPIHGFRTAQTRPTLHRIVFRSSMLDPDVHPALVINPPGSRPSE</sequence>
<dbReference type="AlphaFoldDB" id="E1ZNK2"/>
<dbReference type="GO" id="GO:0019005">
    <property type="term" value="C:SCF ubiquitin ligase complex"/>
    <property type="evidence" value="ECO:0007669"/>
    <property type="project" value="TreeGrafter"/>
</dbReference>
<dbReference type="GeneID" id="17352093"/>
<dbReference type="InterPro" id="IPR032675">
    <property type="entry name" value="LRR_dom_sf"/>
</dbReference>
<dbReference type="eggNOG" id="ENOG502SF1V">
    <property type="taxonomic scope" value="Eukaryota"/>
</dbReference>
<dbReference type="GO" id="GO:0031146">
    <property type="term" value="P:SCF-dependent proteasomal ubiquitin-dependent protein catabolic process"/>
    <property type="evidence" value="ECO:0007669"/>
    <property type="project" value="TreeGrafter"/>
</dbReference>
<dbReference type="EMBL" id="GL433855">
    <property type="protein sequence ID" value="EFN52621.1"/>
    <property type="molecule type" value="Genomic_DNA"/>
</dbReference>
<dbReference type="SUPFAM" id="SSF52047">
    <property type="entry name" value="RNI-like"/>
    <property type="match status" value="1"/>
</dbReference>
<gene>
    <name evidence="3" type="ORF">CHLNCDRAFT_54353</name>
</gene>
<accession>E1ZNK2</accession>
<dbReference type="SMART" id="SM00367">
    <property type="entry name" value="LRR_CC"/>
    <property type="match status" value="3"/>
</dbReference>
<dbReference type="Gene3D" id="3.80.10.10">
    <property type="entry name" value="Ribonuclease Inhibitor"/>
    <property type="match status" value="1"/>
</dbReference>
<keyword evidence="2" id="KW-0732">Signal</keyword>
<dbReference type="PANTHER" id="PTHR13318:SF190">
    <property type="entry name" value="PARTNER OF PAIRED, ISOFORM B"/>
    <property type="match status" value="1"/>
</dbReference>
<feature type="chain" id="PRO_5003156600" evidence="2">
    <location>
        <begin position="28"/>
        <end position="555"/>
    </location>
</feature>
<evidence type="ECO:0000256" key="1">
    <source>
        <dbReference type="ARBA" id="ARBA00004430"/>
    </source>
</evidence>
<organism evidence="4">
    <name type="scientific">Chlorella variabilis</name>
    <name type="common">Green alga</name>
    <dbReference type="NCBI Taxonomy" id="554065"/>
    <lineage>
        <taxon>Eukaryota</taxon>
        <taxon>Viridiplantae</taxon>
        <taxon>Chlorophyta</taxon>
        <taxon>core chlorophytes</taxon>
        <taxon>Trebouxiophyceae</taxon>
        <taxon>Chlorellales</taxon>
        <taxon>Chlorellaceae</taxon>
        <taxon>Chlorella clade</taxon>
        <taxon>Chlorella</taxon>
    </lineage>
</organism>